<dbReference type="AlphaFoldDB" id="A0A9P8VSP6"/>
<keyword evidence="1" id="KW-0732">Signal</keyword>
<sequence>MRFSIVAVLASMPLLAIAKDCAVYYTWSSDIEQNPARDQKATIMCDDIGGTVNPTEIALKDDGGDVNRCAICRDARGSTDDYDRTIMQDGEGISYSVRCGYFAKGSCHA</sequence>
<dbReference type="EMBL" id="JAGPYM010000053">
    <property type="protein sequence ID" value="KAH6871541.1"/>
    <property type="molecule type" value="Genomic_DNA"/>
</dbReference>
<reference evidence="2 3" key="1">
    <citation type="journal article" date="2021" name="Nat. Commun.">
        <title>Genetic determinants of endophytism in the Arabidopsis root mycobiome.</title>
        <authorList>
            <person name="Mesny F."/>
            <person name="Miyauchi S."/>
            <person name="Thiergart T."/>
            <person name="Pickel B."/>
            <person name="Atanasova L."/>
            <person name="Karlsson M."/>
            <person name="Huettel B."/>
            <person name="Barry K.W."/>
            <person name="Haridas S."/>
            <person name="Chen C."/>
            <person name="Bauer D."/>
            <person name="Andreopoulos W."/>
            <person name="Pangilinan J."/>
            <person name="LaButti K."/>
            <person name="Riley R."/>
            <person name="Lipzen A."/>
            <person name="Clum A."/>
            <person name="Drula E."/>
            <person name="Henrissat B."/>
            <person name="Kohler A."/>
            <person name="Grigoriev I.V."/>
            <person name="Martin F.M."/>
            <person name="Hacquard S."/>
        </authorList>
    </citation>
    <scope>NUCLEOTIDE SEQUENCE [LARGE SCALE GENOMIC DNA]</scope>
    <source>
        <strain evidence="2 3">MPI-CAGE-CH-0241</strain>
    </source>
</reference>
<comment type="caution">
    <text evidence="2">The sequence shown here is derived from an EMBL/GenBank/DDBJ whole genome shotgun (WGS) entry which is preliminary data.</text>
</comment>
<feature type="signal peptide" evidence="1">
    <location>
        <begin position="1"/>
        <end position="18"/>
    </location>
</feature>
<name>A0A9P8VSP6_9HYPO</name>
<evidence type="ECO:0000313" key="3">
    <source>
        <dbReference type="Proteomes" id="UP000777438"/>
    </source>
</evidence>
<feature type="chain" id="PRO_5040244960" evidence="1">
    <location>
        <begin position="19"/>
        <end position="109"/>
    </location>
</feature>
<organism evidence="2 3">
    <name type="scientific">Thelonectria olida</name>
    <dbReference type="NCBI Taxonomy" id="1576542"/>
    <lineage>
        <taxon>Eukaryota</taxon>
        <taxon>Fungi</taxon>
        <taxon>Dikarya</taxon>
        <taxon>Ascomycota</taxon>
        <taxon>Pezizomycotina</taxon>
        <taxon>Sordariomycetes</taxon>
        <taxon>Hypocreomycetidae</taxon>
        <taxon>Hypocreales</taxon>
        <taxon>Nectriaceae</taxon>
        <taxon>Thelonectria</taxon>
    </lineage>
</organism>
<accession>A0A9P8VSP6</accession>
<protein>
    <submittedName>
        <fullName evidence="2">Uncharacterized protein</fullName>
    </submittedName>
</protein>
<evidence type="ECO:0000256" key="1">
    <source>
        <dbReference type="SAM" id="SignalP"/>
    </source>
</evidence>
<dbReference type="OrthoDB" id="5054350at2759"/>
<dbReference type="Proteomes" id="UP000777438">
    <property type="component" value="Unassembled WGS sequence"/>
</dbReference>
<proteinExistence type="predicted"/>
<keyword evidence="3" id="KW-1185">Reference proteome</keyword>
<gene>
    <name evidence="2" type="ORF">B0T10DRAFT_466610</name>
</gene>
<evidence type="ECO:0000313" key="2">
    <source>
        <dbReference type="EMBL" id="KAH6871541.1"/>
    </source>
</evidence>